<evidence type="ECO:0000256" key="4">
    <source>
        <dbReference type="ARBA" id="ARBA00023163"/>
    </source>
</evidence>
<dbReference type="InterPro" id="IPR039420">
    <property type="entry name" value="WalR-like"/>
</dbReference>
<accession>A0AAU8FJ02</accession>
<evidence type="ECO:0000256" key="2">
    <source>
        <dbReference type="ARBA" id="ARBA00023015"/>
    </source>
</evidence>
<evidence type="ECO:0000256" key="3">
    <source>
        <dbReference type="ARBA" id="ARBA00023125"/>
    </source>
</evidence>
<dbReference type="Gene3D" id="3.40.50.2300">
    <property type="match status" value="1"/>
</dbReference>
<dbReference type="SMART" id="SM00448">
    <property type="entry name" value="REC"/>
    <property type="match status" value="1"/>
</dbReference>
<dbReference type="SUPFAM" id="SSF52172">
    <property type="entry name" value="CheY-like"/>
    <property type="match status" value="1"/>
</dbReference>
<dbReference type="GO" id="GO:0000160">
    <property type="term" value="P:phosphorelay signal transduction system"/>
    <property type="evidence" value="ECO:0007669"/>
    <property type="project" value="InterPro"/>
</dbReference>
<evidence type="ECO:0000313" key="8">
    <source>
        <dbReference type="EMBL" id="XCH23422.1"/>
    </source>
</evidence>
<dbReference type="PROSITE" id="PS00622">
    <property type="entry name" value="HTH_LUXR_1"/>
    <property type="match status" value="1"/>
</dbReference>
<evidence type="ECO:0000259" key="6">
    <source>
        <dbReference type="PROSITE" id="PS50043"/>
    </source>
</evidence>
<reference evidence="8" key="1">
    <citation type="submission" date="2024-06" db="EMBL/GenBank/DDBJ databases">
        <title>Sequencing and assembly of the genome of Dyadobacter sp. strain 676, a symbiont of Cyamopsis tetragonoloba.</title>
        <authorList>
            <person name="Guro P."/>
            <person name="Sazanova A."/>
            <person name="Kuznetsova I."/>
            <person name="Belimov A."/>
            <person name="Safronova V."/>
        </authorList>
    </citation>
    <scope>NUCLEOTIDE SEQUENCE</scope>
    <source>
        <strain evidence="8">676</strain>
    </source>
</reference>
<dbReference type="PROSITE" id="PS50110">
    <property type="entry name" value="RESPONSE_REGULATORY"/>
    <property type="match status" value="1"/>
</dbReference>
<dbReference type="InterPro" id="IPR016032">
    <property type="entry name" value="Sig_transdc_resp-reg_C-effctor"/>
</dbReference>
<keyword evidence="2" id="KW-0805">Transcription regulation</keyword>
<feature type="domain" description="Response regulatory" evidence="7">
    <location>
        <begin position="3"/>
        <end position="119"/>
    </location>
</feature>
<dbReference type="GO" id="GO:0006355">
    <property type="term" value="P:regulation of DNA-templated transcription"/>
    <property type="evidence" value="ECO:0007669"/>
    <property type="project" value="InterPro"/>
</dbReference>
<dbReference type="PROSITE" id="PS50043">
    <property type="entry name" value="HTH_LUXR_2"/>
    <property type="match status" value="1"/>
</dbReference>
<keyword evidence="3" id="KW-0238">DNA-binding</keyword>
<gene>
    <name evidence="8" type="ORF">ABV298_24355</name>
</gene>
<dbReference type="RefSeq" id="WP_353718748.1">
    <property type="nucleotide sequence ID" value="NZ_CP159289.1"/>
</dbReference>
<dbReference type="InterPro" id="IPR011006">
    <property type="entry name" value="CheY-like_superfamily"/>
</dbReference>
<dbReference type="CDD" id="cd17535">
    <property type="entry name" value="REC_NarL-like"/>
    <property type="match status" value="1"/>
</dbReference>
<name>A0AAU8FJ02_9BACT</name>
<dbReference type="Pfam" id="PF00072">
    <property type="entry name" value="Response_reg"/>
    <property type="match status" value="1"/>
</dbReference>
<sequence>MKKVLIIEDHPVVRTGTEMYLQTLIPDVDIQSTSHFAQAQTMIASQTFELITLDINIPGGDKLEIIASVRQKQPHAKILVFSGYDEELYAVKSIKLGADGFLSKHSSAEECKNAFNTVINGGKYISSKVQQLMLDRLVEHSKAAHHGAADLTAKEVKIAKMLVDGHTVKEIGGELNLAPSTVSTYKARIFDKMNVRNLVELLKKMKKVGDHL</sequence>
<evidence type="ECO:0000259" key="7">
    <source>
        <dbReference type="PROSITE" id="PS50110"/>
    </source>
</evidence>
<dbReference type="GO" id="GO:0003677">
    <property type="term" value="F:DNA binding"/>
    <property type="evidence" value="ECO:0007669"/>
    <property type="project" value="UniProtKB-KW"/>
</dbReference>
<dbReference type="SMART" id="SM00421">
    <property type="entry name" value="HTH_LUXR"/>
    <property type="match status" value="1"/>
</dbReference>
<dbReference type="PRINTS" id="PR00038">
    <property type="entry name" value="HTHLUXR"/>
</dbReference>
<dbReference type="InterPro" id="IPR000792">
    <property type="entry name" value="Tscrpt_reg_LuxR_C"/>
</dbReference>
<dbReference type="InterPro" id="IPR058245">
    <property type="entry name" value="NreC/VraR/RcsB-like_REC"/>
</dbReference>
<protein>
    <submittedName>
        <fullName evidence="8">Response regulator transcription factor</fullName>
    </submittedName>
</protein>
<dbReference type="EMBL" id="CP159289">
    <property type="protein sequence ID" value="XCH23422.1"/>
    <property type="molecule type" value="Genomic_DNA"/>
</dbReference>
<keyword evidence="4" id="KW-0804">Transcription</keyword>
<dbReference type="CDD" id="cd06170">
    <property type="entry name" value="LuxR_C_like"/>
    <property type="match status" value="1"/>
</dbReference>
<keyword evidence="1 5" id="KW-0597">Phosphoprotein</keyword>
<dbReference type="InterPro" id="IPR036388">
    <property type="entry name" value="WH-like_DNA-bd_sf"/>
</dbReference>
<dbReference type="SUPFAM" id="SSF46894">
    <property type="entry name" value="C-terminal effector domain of the bipartite response regulators"/>
    <property type="match status" value="1"/>
</dbReference>
<feature type="domain" description="HTH luxR-type" evidence="6">
    <location>
        <begin position="144"/>
        <end position="209"/>
    </location>
</feature>
<dbReference type="PANTHER" id="PTHR43214">
    <property type="entry name" value="TWO-COMPONENT RESPONSE REGULATOR"/>
    <property type="match status" value="1"/>
</dbReference>
<organism evidence="8">
    <name type="scientific">Dyadobacter sp. 676</name>
    <dbReference type="NCBI Taxonomy" id="3088362"/>
    <lineage>
        <taxon>Bacteria</taxon>
        <taxon>Pseudomonadati</taxon>
        <taxon>Bacteroidota</taxon>
        <taxon>Cytophagia</taxon>
        <taxon>Cytophagales</taxon>
        <taxon>Spirosomataceae</taxon>
        <taxon>Dyadobacter</taxon>
    </lineage>
</organism>
<evidence type="ECO:0000256" key="5">
    <source>
        <dbReference type="PROSITE-ProRule" id="PRU00169"/>
    </source>
</evidence>
<evidence type="ECO:0000256" key="1">
    <source>
        <dbReference type="ARBA" id="ARBA00022553"/>
    </source>
</evidence>
<dbReference type="PANTHER" id="PTHR43214:SF41">
    <property type="entry name" value="NITRATE_NITRITE RESPONSE REGULATOR PROTEIN NARP"/>
    <property type="match status" value="1"/>
</dbReference>
<dbReference type="InterPro" id="IPR001789">
    <property type="entry name" value="Sig_transdc_resp-reg_receiver"/>
</dbReference>
<proteinExistence type="predicted"/>
<dbReference type="Pfam" id="PF00196">
    <property type="entry name" value="GerE"/>
    <property type="match status" value="1"/>
</dbReference>
<dbReference type="Gene3D" id="1.10.10.10">
    <property type="entry name" value="Winged helix-like DNA-binding domain superfamily/Winged helix DNA-binding domain"/>
    <property type="match status" value="1"/>
</dbReference>
<feature type="modified residue" description="4-aspartylphosphate" evidence="5">
    <location>
        <position position="54"/>
    </location>
</feature>
<dbReference type="AlphaFoldDB" id="A0AAU8FJ02"/>